<dbReference type="PANTHER" id="PTHR30151:SF0">
    <property type="entry name" value="ABC TRANSPORTER PERMEASE PROTEIN MJ0413-RELATED"/>
    <property type="match status" value="1"/>
</dbReference>
<dbReference type="Gene3D" id="1.10.3720.10">
    <property type="entry name" value="MetI-like"/>
    <property type="match status" value="1"/>
</dbReference>
<keyword evidence="6 7" id="KW-0472">Membrane</keyword>
<dbReference type="SUPFAM" id="SSF161098">
    <property type="entry name" value="MetI-like"/>
    <property type="match status" value="1"/>
</dbReference>
<feature type="domain" description="ABC transmembrane type-1" evidence="8">
    <location>
        <begin position="59"/>
        <end position="247"/>
    </location>
</feature>
<evidence type="ECO:0000256" key="6">
    <source>
        <dbReference type="ARBA" id="ARBA00023136"/>
    </source>
</evidence>
<feature type="transmembrane region" description="Helical" evidence="7">
    <location>
        <begin position="70"/>
        <end position="90"/>
    </location>
</feature>
<proteinExistence type="inferred from homology"/>
<feature type="transmembrane region" description="Helical" evidence="7">
    <location>
        <begin position="97"/>
        <end position="120"/>
    </location>
</feature>
<dbReference type="GO" id="GO:0055085">
    <property type="term" value="P:transmembrane transport"/>
    <property type="evidence" value="ECO:0007669"/>
    <property type="project" value="InterPro"/>
</dbReference>
<comment type="caution">
    <text evidence="9">The sequence shown here is derived from an EMBL/GenBank/DDBJ whole genome shotgun (WGS) entry which is preliminary data.</text>
</comment>
<evidence type="ECO:0000256" key="2">
    <source>
        <dbReference type="ARBA" id="ARBA00022448"/>
    </source>
</evidence>
<reference evidence="9 10" key="1">
    <citation type="journal article" date="2015" name="Nature">
        <title>rRNA introns, odd ribosomes, and small enigmatic genomes across a large radiation of phyla.</title>
        <authorList>
            <person name="Brown C.T."/>
            <person name="Hug L.A."/>
            <person name="Thomas B.C."/>
            <person name="Sharon I."/>
            <person name="Castelle C.J."/>
            <person name="Singh A."/>
            <person name="Wilkins M.J."/>
            <person name="Williams K.H."/>
            <person name="Banfield J.F."/>
        </authorList>
    </citation>
    <scope>NUCLEOTIDE SEQUENCE [LARGE SCALE GENOMIC DNA]</scope>
</reference>
<dbReference type="PANTHER" id="PTHR30151">
    <property type="entry name" value="ALKANE SULFONATE ABC TRANSPORTER-RELATED, MEMBRANE SUBUNIT"/>
    <property type="match status" value="1"/>
</dbReference>
<evidence type="ECO:0000313" key="9">
    <source>
        <dbReference type="EMBL" id="KKU32402.1"/>
    </source>
</evidence>
<protein>
    <submittedName>
        <fullName evidence="9">ABC transporter permease protein</fullName>
    </submittedName>
</protein>
<feature type="transmembrane region" description="Helical" evidence="7">
    <location>
        <begin position="224"/>
        <end position="246"/>
    </location>
</feature>
<dbReference type="Pfam" id="PF00528">
    <property type="entry name" value="BPD_transp_1"/>
    <property type="match status" value="1"/>
</dbReference>
<evidence type="ECO:0000256" key="1">
    <source>
        <dbReference type="ARBA" id="ARBA00004651"/>
    </source>
</evidence>
<keyword evidence="4 7" id="KW-0812">Transmembrane</keyword>
<feature type="transmembrane region" description="Helical" evidence="7">
    <location>
        <begin position="12"/>
        <end position="31"/>
    </location>
</feature>
<keyword evidence="3" id="KW-1003">Cell membrane</keyword>
<dbReference type="GO" id="GO:0005886">
    <property type="term" value="C:plasma membrane"/>
    <property type="evidence" value="ECO:0007669"/>
    <property type="project" value="UniProtKB-SubCell"/>
</dbReference>
<sequence>MLLPSPMGKKARGILLQLAFVLLFIILWQAIVVVSKVPPYIMATPVDTAKALVEHAGFLFGNVVVTLKDALLGFAIGAVVGFAAAFLVVYSEALDKFFSPLMVVAQTTPKIALAPLILLWFGHGVFSRALVSALMVFYVIMMNTVKGLKSTDMELLYLMRSYGASFFQTLRKVMIPSALPFIFVGLRIGMLLSLSGAIIAELLGYDRGLGYVVASANSLLDIPLLFGALIVISSVGFLLHYSMIIAEKFLLRWHVSQFGEENSETA</sequence>
<evidence type="ECO:0000256" key="4">
    <source>
        <dbReference type="ARBA" id="ARBA00022692"/>
    </source>
</evidence>
<keyword evidence="2 7" id="KW-0813">Transport</keyword>
<evidence type="ECO:0000313" key="10">
    <source>
        <dbReference type="Proteomes" id="UP000034794"/>
    </source>
</evidence>
<evidence type="ECO:0000256" key="3">
    <source>
        <dbReference type="ARBA" id="ARBA00022475"/>
    </source>
</evidence>
<gene>
    <name evidence="9" type="ORF">UX47_C0012G0005</name>
</gene>
<evidence type="ECO:0000256" key="5">
    <source>
        <dbReference type="ARBA" id="ARBA00022989"/>
    </source>
</evidence>
<comment type="subcellular location">
    <subcellularLocation>
        <location evidence="1 7">Cell membrane</location>
        <topology evidence="1 7">Multi-pass membrane protein</topology>
    </subcellularLocation>
</comment>
<dbReference type="CDD" id="cd06261">
    <property type="entry name" value="TM_PBP2"/>
    <property type="match status" value="1"/>
</dbReference>
<dbReference type="Proteomes" id="UP000034794">
    <property type="component" value="Unassembled WGS sequence"/>
</dbReference>
<feature type="transmembrane region" description="Helical" evidence="7">
    <location>
        <begin position="126"/>
        <end position="145"/>
    </location>
</feature>
<dbReference type="EMBL" id="LCMI01000012">
    <property type="protein sequence ID" value="KKU32402.1"/>
    <property type="molecule type" value="Genomic_DNA"/>
</dbReference>
<dbReference type="InterPro" id="IPR035906">
    <property type="entry name" value="MetI-like_sf"/>
</dbReference>
<feature type="transmembrane region" description="Helical" evidence="7">
    <location>
        <begin position="178"/>
        <end position="204"/>
    </location>
</feature>
<dbReference type="PROSITE" id="PS50928">
    <property type="entry name" value="ABC_TM1"/>
    <property type="match status" value="1"/>
</dbReference>
<organism evidence="9 10">
    <name type="scientific">Candidatus Collierbacteria bacterium GW2011_GWA2_46_26</name>
    <dbReference type="NCBI Taxonomy" id="1618381"/>
    <lineage>
        <taxon>Bacteria</taxon>
        <taxon>Candidatus Collieribacteriota</taxon>
    </lineage>
</organism>
<keyword evidence="5 7" id="KW-1133">Transmembrane helix</keyword>
<dbReference type="AlphaFoldDB" id="A0A0G1PI76"/>
<evidence type="ECO:0000256" key="7">
    <source>
        <dbReference type="RuleBase" id="RU363032"/>
    </source>
</evidence>
<comment type="similarity">
    <text evidence="7">Belongs to the binding-protein-dependent transport system permease family.</text>
</comment>
<evidence type="ECO:0000259" key="8">
    <source>
        <dbReference type="PROSITE" id="PS50928"/>
    </source>
</evidence>
<accession>A0A0G1PI76</accession>
<dbReference type="InterPro" id="IPR000515">
    <property type="entry name" value="MetI-like"/>
</dbReference>
<name>A0A0G1PI76_9BACT</name>